<keyword evidence="7" id="KW-0547">Nucleotide-binding</keyword>
<evidence type="ECO:0000259" key="6">
    <source>
        <dbReference type="PROSITE" id="PS51192"/>
    </source>
</evidence>
<keyword evidence="7" id="KW-0378">Hydrolase</keyword>
<dbReference type="PANTHER" id="PTHR13710:SF105">
    <property type="entry name" value="ATP-DEPENDENT DNA HELICASE Q1"/>
    <property type="match status" value="1"/>
</dbReference>
<comment type="catalytic activity">
    <reaction evidence="4">
        <text>Couples ATP hydrolysis with the unwinding of duplex DNA by translocating in the 3'-5' direction.</text>
        <dbReference type="EC" id="5.6.2.4"/>
    </reaction>
</comment>
<dbReference type="GO" id="GO:0006281">
    <property type="term" value="P:DNA repair"/>
    <property type="evidence" value="ECO:0007669"/>
    <property type="project" value="TreeGrafter"/>
</dbReference>
<accession>A0A1M6DP94</accession>
<evidence type="ECO:0000256" key="2">
    <source>
        <dbReference type="ARBA" id="ARBA00023125"/>
    </source>
</evidence>
<evidence type="ECO:0000256" key="5">
    <source>
        <dbReference type="ARBA" id="ARBA00034808"/>
    </source>
</evidence>
<dbReference type="PROSITE" id="PS51192">
    <property type="entry name" value="HELICASE_ATP_BIND_1"/>
    <property type="match status" value="1"/>
</dbReference>
<dbReference type="InterPro" id="IPR011545">
    <property type="entry name" value="DEAD/DEAH_box_helicase_dom"/>
</dbReference>
<dbReference type="GO" id="GO:0043590">
    <property type="term" value="C:bacterial nucleoid"/>
    <property type="evidence" value="ECO:0007669"/>
    <property type="project" value="TreeGrafter"/>
</dbReference>
<dbReference type="Pfam" id="PF00270">
    <property type="entry name" value="DEAD"/>
    <property type="match status" value="1"/>
</dbReference>
<dbReference type="InterPro" id="IPR027417">
    <property type="entry name" value="P-loop_NTPase"/>
</dbReference>
<evidence type="ECO:0000256" key="4">
    <source>
        <dbReference type="ARBA" id="ARBA00034617"/>
    </source>
</evidence>
<dbReference type="GO" id="GO:0005737">
    <property type="term" value="C:cytoplasm"/>
    <property type="evidence" value="ECO:0007669"/>
    <property type="project" value="TreeGrafter"/>
</dbReference>
<protein>
    <recommendedName>
        <fullName evidence="5">DNA 3'-5' helicase</fullName>
        <ecNumber evidence="5">5.6.2.4</ecNumber>
    </recommendedName>
</protein>
<evidence type="ECO:0000256" key="3">
    <source>
        <dbReference type="ARBA" id="ARBA00023235"/>
    </source>
</evidence>
<gene>
    <name evidence="7" type="ORF">SAMN02745671_01543</name>
</gene>
<feature type="domain" description="Helicase ATP-binding" evidence="6">
    <location>
        <begin position="24"/>
        <end position="79"/>
    </location>
</feature>
<keyword evidence="7" id="KW-0067">ATP-binding</keyword>
<dbReference type="OrthoDB" id="9763310at2"/>
<dbReference type="PANTHER" id="PTHR13710">
    <property type="entry name" value="DNA HELICASE RECQ FAMILY MEMBER"/>
    <property type="match status" value="1"/>
</dbReference>
<dbReference type="GO" id="GO:0003677">
    <property type="term" value="F:DNA binding"/>
    <property type="evidence" value="ECO:0007669"/>
    <property type="project" value="UniProtKB-KW"/>
</dbReference>
<dbReference type="InterPro" id="IPR014001">
    <property type="entry name" value="Helicase_ATP-bd"/>
</dbReference>
<dbReference type="EMBL" id="FQYW01000012">
    <property type="protein sequence ID" value="SHI74995.1"/>
    <property type="molecule type" value="Genomic_DNA"/>
</dbReference>
<comment type="similarity">
    <text evidence="1">Belongs to the helicase family. RecQ subfamily.</text>
</comment>
<dbReference type="EC" id="5.6.2.4" evidence="5"/>
<dbReference type="GO" id="GO:0009378">
    <property type="term" value="F:four-way junction helicase activity"/>
    <property type="evidence" value="ECO:0007669"/>
    <property type="project" value="TreeGrafter"/>
</dbReference>
<dbReference type="GO" id="GO:0043138">
    <property type="term" value="F:3'-5' DNA helicase activity"/>
    <property type="evidence" value="ECO:0007669"/>
    <property type="project" value="UniProtKB-EC"/>
</dbReference>
<evidence type="ECO:0000313" key="8">
    <source>
        <dbReference type="Proteomes" id="UP000191240"/>
    </source>
</evidence>
<dbReference type="AlphaFoldDB" id="A0A1M6DP94"/>
<dbReference type="RefSeq" id="WP_080325837.1">
    <property type="nucleotide sequence ID" value="NZ_FQYW01000012.1"/>
</dbReference>
<dbReference type="GO" id="GO:0006310">
    <property type="term" value="P:DNA recombination"/>
    <property type="evidence" value="ECO:0007669"/>
    <property type="project" value="TreeGrafter"/>
</dbReference>
<keyword evidence="7" id="KW-0347">Helicase</keyword>
<organism evidence="7 8">
    <name type="scientific">Anaerovibrio lipolyticus DSM 3074</name>
    <dbReference type="NCBI Taxonomy" id="1120997"/>
    <lineage>
        <taxon>Bacteria</taxon>
        <taxon>Bacillati</taxon>
        <taxon>Bacillota</taxon>
        <taxon>Negativicutes</taxon>
        <taxon>Selenomonadales</taxon>
        <taxon>Selenomonadaceae</taxon>
        <taxon>Anaerovibrio</taxon>
    </lineage>
</organism>
<dbReference type="SUPFAM" id="SSF52540">
    <property type="entry name" value="P-loop containing nucleoside triphosphate hydrolases"/>
    <property type="match status" value="1"/>
</dbReference>
<reference evidence="7 8" key="1">
    <citation type="submission" date="2016-11" db="EMBL/GenBank/DDBJ databases">
        <authorList>
            <person name="Jaros S."/>
            <person name="Januszkiewicz K."/>
            <person name="Wedrychowicz H."/>
        </authorList>
    </citation>
    <scope>NUCLEOTIDE SEQUENCE [LARGE SCALE GENOMIC DNA]</scope>
    <source>
        <strain evidence="7 8">DSM 3074</strain>
    </source>
</reference>
<evidence type="ECO:0000256" key="1">
    <source>
        <dbReference type="ARBA" id="ARBA00005446"/>
    </source>
</evidence>
<proteinExistence type="inferred from homology"/>
<dbReference type="GO" id="GO:0005524">
    <property type="term" value="F:ATP binding"/>
    <property type="evidence" value="ECO:0007669"/>
    <property type="project" value="InterPro"/>
</dbReference>
<dbReference type="Proteomes" id="UP000191240">
    <property type="component" value="Unassembled WGS sequence"/>
</dbReference>
<keyword evidence="3" id="KW-0413">Isomerase</keyword>
<evidence type="ECO:0000313" key="7">
    <source>
        <dbReference type="EMBL" id="SHI74995.1"/>
    </source>
</evidence>
<sequence length="79" mass="8628">MDAKEILKRYFGYESYKQGQEEIIESILAGKDVLAVMATGAGKSICYQVPAVLLPGLTIVISPLISLMQDQVKALNELI</sequence>
<dbReference type="Gene3D" id="3.40.50.300">
    <property type="entry name" value="P-loop containing nucleotide triphosphate hydrolases"/>
    <property type="match status" value="1"/>
</dbReference>
<keyword evidence="2" id="KW-0238">DNA-binding</keyword>
<dbReference type="GO" id="GO:0030894">
    <property type="term" value="C:replisome"/>
    <property type="evidence" value="ECO:0007669"/>
    <property type="project" value="TreeGrafter"/>
</dbReference>
<name>A0A1M6DP94_9FIRM</name>